<reference evidence="1 2" key="1">
    <citation type="journal article" date="2007" name="Nature">
        <title>Evolution of genes and genomes on the Drosophila phylogeny.</title>
        <authorList>
            <consortium name="Drosophila 12 Genomes Consortium"/>
            <person name="Clark A.G."/>
            <person name="Eisen M.B."/>
            <person name="Smith D.R."/>
            <person name="Bergman C.M."/>
            <person name="Oliver B."/>
            <person name="Markow T.A."/>
            <person name="Kaufman T.C."/>
            <person name="Kellis M."/>
            <person name="Gelbart W."/>
            <person name="Iyer V.N."/>
            <person name="Pollard D.A."/>
            <person name="Sackton T.B."/>
            <person name="Larracuente A.M."/>
            <person name="Singh N.D."/>
            <person name="Abad J.P."/>
            <person name="Abt D.N."/>
            <person name="Adryan B."/>
            <person name="Aguade M."/>
            <person name="Akashi H."/>
            <person name="Anderson W.W."/>
            <person name="Aquadro C.F."/>
            <person name="Ardell D.H."/>
            <person name="Arguello R."/>
            <person name="Artieri C.G."/>
            <person name="Barbash D.A."/>
            <person name="Barker D."/>
            <person name="Barsanti P."/>
            <person name="Batterham P."/>
            <person name="Batzoglou S."/>
            <person name="Begun D."/>
            <person name="Bhutkar A."/>
            <person name="Blanco E."/>
            <person name="Bosak S.A."/>
            <person name="Bradley R.K."/>
            <person name="Brand A.D."/>
            <person name="Brent M.R."/>
            <person name="Brooks A.N."/>
            <person name="Brown R.H."/>
            <person name="Butlin R.K."/>
            <person name="Caggese C."/>
            <person name="Calvi B.R."/>
            <person name="Bernardo de Carvalho A."/>
            <person name="Caspi A."/>
            <person name="Castrezana S."/>
            <person name="Celniker S.E."/>
            <person name="Chang J.L."/>
            <person name="Chapple C."/>
            <person name="Chatterji S."/>
            <person name="Chinwalla A."/>
            <person name="Civetta A."/>
            <person name="Clifton S.W."/>
            <person name="Comeron J.M."/>
            <person name="Costello J.C."/>
            <person name="Coyne J.A."/>
            <person name="Daub J."/>
            <person name="David R.G."/>
            <person name="Delcher A.L."/>
            <person name="Delehaunty K."/>
            <person name="Do C.B."/>
            <person name="Ebling H."/>
            <person name="Edwards K."/>
            <person name="Eickbush T."/>
            <person name="Evans J.D."/>
            <person name="Filipski A."/>
            <person name="Findeiss S."/>
            <person name="Freyhult E."/>
            <person name="Fulton L."/>
            <person name="Fulton R."/>
            <person name="Garcia A.C."/>
            <person name="Gardiner A."/>
            <person name="Garfield D.A."/>
            <person name="Garvin B.E."/>
            <person name="Gibson G."/>
            <person name="Gilbert D."/>
            <person name="Gnerre S."/>
            <person name="Godfrey J."/>
            <person name="Good R."/>
            <person name="Gotea V."/>
            <person name="Gravely B."/>
            <person name="Greenberg A.J."/>
            <person name="Griffiths-Jones S."/>
            <person name="Gross S."/>
            <person name="Guigo R."/>
            <person name="Gustafson E.A."/>
            <person name="Haerty W."/>
            <person name="Hahn M.W."/>
            <person name="Halligan D.L."/>
            <person name="Halpern A.L."/>
            <person name="Halter G.M."/>
            <person name="Han M.V."/>
            <person name="Heger A."/>
            <person name="Hillier L."/>
            <person name="Hinrichs A.S."/>
            <person name="Holmes I."/>
            <person name="Hoskins R.A."/>
            <person name="Hubisz M.J."/>
            <person name="Hultmark D."/>
            <person name="Huntley M.A."/>
            <person name="Jaffe D.B."/>
            <person name="Jagadeeshan S."/>
            <person name="Jeck W.R."/>
            <person name="Johnson J."/>
            <person name="Jones C.D."/>
            <person name="Jordan W.C."/>
            <person name="Karpen G.H."/>
            <person name="Kataoka E."/>
            <person name="Keightley P.D."/>
            <person name="Kheradpour P."/>
            <person name="Kirkness E.F."/>
            <person name="Koerich L.B."/>
            <person name="Kristiansen K."/>
            <person name="Kudrna D."/>
            <person name="Kulathinal R.J."/>
            <person name="Kumar S."/>
            <person name="Kwok R."/>
            <person name="Lander E."/>
            <person name="Langley C.H."/>
            <person name="Lapoint R."/>
            <person name="Lazzaro B.P."/>
            <person name="Lee S.J."/>
            <person name="Levesque L."/>
            <person name="Li R."/>
            <person name="Lin C.F."/>
            <person name="Lin M.F."/>
            <person name="Lindblad-Toh K."/>
            <person name="Llopart A."/>
            <person name="Long M."/>
            <person name="Low L."/>
            <person name="Lozovsky E."/>
            <person name="Lu J."/>
            <person name="Luo M."/>
            <person name="Machado C.A."/>
            <person name="Makalowski W."/>
            <person name="Marzo M."/>
            <person name="Matsuda M."/>
            <person name="Matzkin L."/>
            <person name="McAllister B."/>
            <person name="McBride C.S."/>
            <person name="McKernan B."/>
            <person name="McKernan K."/>
            <person name="Mendez-Lago M."/>
            <person name="Minx P."/>
            <person name="Mollenhauer M.U."/>
            <person name="Montooth K."/>
            <person name="Mount S.M."/>
            <person name="Mu X."/>
            <person name="Myers E."/>
            <person name="Negre B."/>
            <person name="Newfeld S."/>
            <person name="Nielsen R."/>
            <person name="Noor M.A."/>
            <person name="O'Grady P."/>
            <person name="Pachter L."/>
            <person name="Papaceit M."/>
            <person name="Parisi M.J."/>
            <person name="Parisi M."/>
            <person name="Parts L."/>
            <person name="Pedersen J.S."/>
            <person name="Pesole G."/>
            <person name="Phillippy A.M."/>
            <person name="Ponting C.P."/>
            <person name="Pop M."/>
            <person name="Porcelli D."/>
            <person name="Powell J.R."/>
            <person name="Prohaska S."/>
            <person name="Pruitt K."/>
            <person name="Puig M."/>
            <person name="Quesneville H."/>
            <person name="Ram K.R."/>
            <person name="Rand D."/>
            <person name="Rasmussen M.D."/>
            <person name="Reed L.K."/>
            <person name="Reenan R."/>
            <person name="Reily A."/>
            <person name="Remington K.A."/>
            <person name="Rieger T.T."/>
            <person name="Ritchie M.G."/>
            <person name="Robin C."/>
            <person name="Rogers Y.H."/>
            <person name="Rohde C."/>
            <person name="Rozas J."/>
            <person name="Rubenfield M.J."/>
            <person name="Ruiz A."/>
            <person name="Russo S."/>
            <person name="Salzberg S.L."/>
            <person name="Sanchez-Gracia A."/>
            <person name="Saranga D.J."/>
            <person name="Sato H."/>
            <person name="Schaeffer S.W."/>
            <person name="Schatz M.C."/>
            <person name="Schlenke T."/>
            <person name="Schwartz R."/>
            <person name="Segarra C."/>
            <person name="Singh R.S."/>
            <person name="Sirot L."/>
            <person name="Sirota M."/>
            <person name="Sisneros N.B."/>
            <person name="Smith C.D."/>
            <person name="Smith T.F."/>
            <person name="Spieth J."/>
            <person name="Stage D.E."/>
            <person name="Stark A."/>
            <person name="Stephan W."/>
            <person name="Strausberg R.L."/>
            <person name="Strempel S."/>
            <person name="Sturgill D."/>
            <person name="Sutton G."/>
            <person name="Sutton G.G."/>
            <person name="Tao W."/>
            <person name="Teichmann S."/>
            <person name="Tobari Y.N."/>
            <person name="Tomimura Y."/>
            <person name="Tsolas J.M."/>
            <person name="Valente V.L."/>
            <person name="Venter E."/>
            <person name="Venter J.C."/>
            <person name="Vicario S."/>
            <person name="Vieira F.G."/>
            <person name="Vilella A.J."/>
            <person name="Villasante A."/>
            <person name="Walenz B."/>
            <person name="Wang J."/>
            <person name="Wasserman M."/>
            <person name="Watts T."/>
            <person name="Wilson D."/>
            <person name="Wilson R.K."/>
            <person name="Wing R.A."/>
            <person name="Wolfner M.F."/>
            <person name="Wong A."/>
            <person name="Wong G.K."/>
            <person name="Wu C.I."/>
            <person name="Wu G."/>
            <person name="Yamamoto D."/>
            <person name="Yang H.P."/>
            <person name="Yang S.P."/>
            <person name="Yorke J.A."/>
            <person name="Yoshida K."/>
            <person name="Zdobnov E."/>
            <person name="Zhang P."/>
            <person name="Zhang Y."/>
            <person name="Zimin A.V."/>
            <person name="Baldwin J."/>
            <person name="Abdouelleil A."/>
            <person name="Abdulkadir J."/>
            <person name="Abebe A."/>
            <person name="Abera B."/>
            <person name="Abreu J."/>
            <person name="Acer S.C."/>
            <person name="Aftuck L."/>
            <person name="Alexander A."/>
            <person name="An P."/>
            <person name="Anderson E."/>
            <person name="Anderson S."/>
            <person name="Arachi H."/>
            <person name="Azer M."/>
            <person name="Bachantsang P."/>
            <person name="Barry A."/>
            <person name="Bayul T."/>
            <person name="Berlin A."/>
            <person name="Bessette D."/>
            <person name="Bloom T."/>
            <person name="Blye J."/>
            <person name="Boguslavskiy L."/>
            <person name="Bonnet C."/>
            <person name="Boukhgalter B."/>
            <person name="Bourzgui I."/>
            <person name="Brown A."/>
            <person name="Cahill P."/>
            <person name="Channer S."/>
            <person name="Cheshatsang Y."/>
            <person name="Chuda L."/>
            <person name="Citroen M."/>
            <person name="Collymore A."/>
            <person name="Cooke P."/>
            <person name="Costello M."/>
            <person name="D'Aco K."/>
            <person name="Daza R."/>
            <person name="De Haan G."/>
            <person name="DeGray S."/>
            <person name="DeMaso C."/>
            <person name="Dhargay N."/>
            <person name="Dooley K."/>
            <person name="Dooley E."/>
            <person name="Doricent M."/>
            <person name="Dorje P."/>
            <person name="Dorjee K."/>
            <person name="Dupes A."/>
            <person name="Elong R."/>
            <person name="Falk J."/>
            <person name="Farina A."/>
            <person name="Faro S."/>
            <person name="Ferguson D."/>
            <person name="Fisher S."/>
            <person name="Foley C.D."/>
            <person name="Franke A."/>
            <person name="Friedrich D."/>
            <person name="Gadbois L."/>
            <person name="Gearin G."/>
            <person name="Gearin C.R."/>
            <person name="Giannoukos G."/>
            <person name="Goode T."/>
            <person name="Graham J."/>
            <person name="Grandbois E."/>
            <person name="Grewal S."/>
            <person name="Gyaltsen K."/>
            <person name="Hafez N."/>
            <person name="Hagos B."/>
            <person name="Hall J."/>
            <person name="Henson C."/>
            <person name="Hollinger A."/>
            <person name="Honan T."/>
            <person name="Huard M.D."/>
            <person name="Hughes L."/>
            <person name="Hurhula B."/>
            <person name="Husby M.E."/>
            <person name="Kamat A."/>
            <person name="Kanga B."/>
            <person name="Kashin S."/>
            <person name="Khazanovich D."/>
            <person name="Kisner P."/>
            <person name="Lance K."/>
            <person name="Lara M."/>
            <person name="Lee W."/>
            <person name="Lennon N."/>
            <person name="Letendre F."/>
            <person name="LeVine R."/>
            <person name="Lipovsky A."/>
            <person name="Liu X."/>
            <person name="Liu J."/>
            <person name="Liu S."/>
            <person name="Lokyitsang T."/>
            <person name="Lokyitsang Y."/>
            <person name="Lubonja R."/>
            <person name="Lui A."/>
            <person name="MacDonald P."/>
            <person name="Magnisalis V."/>
            <person name="Maru K."/>
            <person name="Matthews C."/>
            <person name="McCusker W."/>
            <person name="McDonough S."/>
            <person name="Mehta T."/>
            <person name="Meldrim J."/>
            <person name="Meneus L."/>
            <person name="Mihai O."/>
            <person name="Mihalev A."/>
            <person name="Mihova T."/>
            <person name="Mittelman R."/>
            <person name="Mlenga V."/>
            <person name="Montmayeur A."/>
            <person name="Mulrain L."/>
            <person name="Navidi A."/>
            <person name="Naylor J."/>
            <person name="Negash T."/>
            <person name="Nguyen T."/>
            <person name="Nguyen N."/>
            <person name="Nicol R."/>
            <person name="Norbu C."/>
            <person name="Norbu N."/>
            <person name="Novod N."/>
            <person name="O'Neill B."/>
            <person name="Osman S."/>
            <person name="Markiewicz E."/>
            <person name="Oyono O.L."/>
            <person name="Patti C."/>
            <person name="Phunkhang P."/>
            <person name="Pierre F."/>
            <person name="Priest M."/>
            <person name="Raghuraman S."/>
            <person name="Rege F."/>
            <person name="Reyes R."/>
            <person name="Rise C."/>
            <person name="Rogov P."/>
            <person name="Ross K."/>
            <person name="Ryan E."/>
            <person name="Settipalli S."/>
            <person name="Shea T."/>
            <person name="Sherpa N."/>
            <person name="Shi L."/>
            <person name="Shih D."/>
            <person name="Sparrow T."/>
            <person name="Spaulding J."/>
            <person name="Stalker J."/>
            <person name="Stange-Thomann N."/>
            <person name="Stavropoulos S."/>
            <person name="Stone C."/>
            <person name="Strader C."/>
            <person name="Tesfaye S."/>
            <person name="Thomson T."/>
            <person name="Thoulutsang Y."/>
            <person name="Thoulutsang D."/>
            <person name="Topham K."/>
            <person name="Topping I."/>
            <person name="Tsamla T."/>
            <person name="Vassiliev H."/>
            <person name="Vo A."/>
            <person name="Wangchuk T."/>
            <person name="Wangdi T."/>
            <person name="Weiand M."/>
            <person name="Wilkinson J."/>
            <person name="Wilson A."/>
            <person name="Yadav S."/>
            <person name="Young G."/>
            <person name="Yu Q."/>
            <person name="Zembek L."/>
            <person name="Zhong D."/>
            <person name="Zimmer A."/>
            <person name="Zwirko Z."/>
            <person name="Jaffe D.B."/>
            <person name="Alvarez P."/>
            <person name="Brockman W."/>
            <person name="Butler J."/>
            <person name="Chin C."/>
            <person name="Gnerre S."/>
            <person name="Grabherr M."/>
            <person name="Kleber M."/>
            <person name="Mauceli E."/>
            <person name="MacCallum I."/>
        </authorList>
    </citation>
    <scope>NUCLEOTIDE SEQUENCE [LARGE SCALE GENOMIC DNA]</scope>
    <source>
        <strain evidence="2">MSH-3 / Tucson 14011-0111.49</strain>
    </source>
</reference>
<dbReference type="OMA" id="RTWDEKW"/>
<name>B4IR19_DROPE</name>
<evidence type="ECO:0000313" key="2">
    <source>
        <dbReference type="Proteomes" id="UP000008744"/>
    </source>
</evidence>
<dbReference type="HOGENOM" id="CLU_2707437_0_0_1"/>
<sequence>MIAQFVDDHQNTWDELLPEMTLAINSSVSETTGFSPAFLLQGREPTLSLENQSTCDGPISG</sequence>
<proteinExistence type="predicted"/>
<dbReference type="PhylomeDB" id="B4IR19"/>
<dbReference type="GO" id="GO:0003676">
    <property type="term" value="F:nucleic acid binding"/>
    <property type="evidence" value="ECO:0007669"/>
    <property type="project" value="InterPro"/>
</dbReference>
<protein>
    <submittedName>
        <fullName evidence="1">GL15647</fullName>
    </submittedName>
</protein>
<dbReference type="Gene3D" id="3.30.420.10">
    <property type="entry name" value="Ribonuclease H-like superfamily/Ribonuclease H"/>
    <property type="match status" value="1"/>
</dbReference>
<evidence type="ECO:0000313" key="1">
    <source>
        <dbReference type="EMBL" id="EDW27929.1"/>
    </source>
</evidence>
<dbReference type="Proteomes" id="UP000008744">
    <property type="component" value="Unassembled WGS sequence"/>
</dbReference>
<dbReference type="AlphaFoldDB" id="B4IR19"/>
<accession>B4IR19</accession>
<dbReference type="InterPro" id="IPR036397">
    <property type="entry name" value="RNaseH_sf"/>
</dbReference>
<dbReference type="EMBL" id="CH690385">
    <property type="protein sequence ID" value="EDW27929.1"/>
    <property type="molecule type" value="Genomic_DNA"/>
</dbReference>
<keyword evidence="2" id="KW-1185">Reference proteome</keyword>
<organism evidence="2">
    <name type="scientific">Drosophila persimilis</name>
    <name type="common">Fruit fly</name>
    <dbReference type="NCBI Taxonomy" id="7234"/>
    <lineage>
        <taxon>Eukaryota</taxon>
        <taxon>Metazoa</taxon>
        <taxon>Ecdysozoa</taxon>
        <taxon>Arthropoda</taxon>
        <taxon>Hexapoda</taxon>
        <taxon>Insecta</taxon>
        <taxon>Pterygota</taxon>
        <taxon>Neoptera</taxon>
        <taxon>Endopterygota</taxon>
        <taxon>Diptera</taxon>
        <taxon>Brachycera</taxon>
        <taxon>Muscomorpha</taxon>
        <taxon>Ephydroidea</taxon>
        <taxon>Drosophilidae</taxon>
        <taxon>Drosophila</taxon>
        <taxon>Sophophora</taxon>
    </lineage>
</organism>
<gene>
    <name evidence="1" type="primary">Dper\GL15647</name>
    <name evidence="1" type="ORF">Dper_GL15647</name>
</gene>